<dbReference type="RefSeq" id="WP_230868465.1">
    <property type="nucleotide sequence ID" value="NZ_CP046640.1"/>
</dbReference>
<dbReference type="NCBIfam" id="TIGR00420">
    <property type="entry name" value="trmU"/>
    <property type="match status" value="1"/>
</dbReference>
<dbReference type="InterPro" id="IPR014729">
    <property type="entry name" value="Rossmann-like_a/b/a_fold"/>
</dbReference>
<dbReference type="Gene3D" id="2.40.30.10">
    <property type="entry name" value="Translation factors"/>
    <property type="match status" value="1"/>
</dbReference>
<dbReference type="Pfam" id="PF03054">
    <property type="entry name" value="tRNA_Me_trans"/>
    <property type="match status" value="1"/>
</dbReference>
<keyword evidence="5 15" id="KW-0963">Cytoplasm</keyword>
<name>A0A8A7KCZ5_9FIRM</name>
<dbReference type="InterPro" id="IPR004506">
    <property type="entry name" value="MnmA-like"/>
</dbReference>
<dbReference type="NCBIfam" id="NF001138">
    <property type="entry name" value="PRK00143.1"/>
    <property type="match status" value="1"/>
</dbReference>
<dbReference type="PANTHER" id="PTHR11933:SF5">
    <property type="entry name" value="MITOCHONDRIAL TRNA-SPECIFIC 2-THIOURIDYLASE 1"/>
    <property type="match status" value="1"/>
</dbReference>
<proteinExistence type="inferred from homology"/>
<reference evidence="17" key="1">
    <citation type="submission" date="2019-12" db="EMBL/GenBank/DDBJ databases">
        <authorList>
            <person name="zhang j."/>
            <person name="sun C.M."/>
        </authorList>
    </citation>
    <scope>NUCLEOTIDE SEQUENCE</scope>
    <source>
        <strain evidence="17">NS-1</strain>
    </source>
</reference>
<dbReference type="InterPro" id="IPR023382">
    <property type="entry name" value="MnmA-like_central_sf"/>
</dbReference>
<evidence type="ECO:0000256" key="13">
    <source>
        <dbReference type="ARBA" id="ARBA00051542"/>
    </source>
</evidence>
<dbReference type="InterPro" id="IPR046884">
    <property type="entry name" value="MnmA-like_central"/>
</dbReference>
<dbReference type="CDD" id="cd01998">
    <property type="entry name" value="MnmA_TRMU-like"/>
    <property type="match status" value="1"/>
</dbReference>
<feature type="binding site" evidence="15">
    <location>
        <position position="126"/>
    </location>
    <ligand>
        <name>ATP</name>
        <dbReference type="ChEBI" id="CHEBI:30616"/>
    </ligand>
</feature>
<keyword evidence="7 15" id="KW-0808">Transferase</keyword>
<sequence length="364" mass="40944">MDKKDTRVIVGMSGGVDSSVAAMLLKEEGYDVKGIFMKNWDEPSEEGYCTATEDFEDVKKVCYQLDIPYYTVNFEKEYWERVFEYFLDEYKNGRTPNPDVICNKEIKFKAFLNYALQLDADYIATGHYARVEEKDGIYQLLRGKDPGKDQSYFLCTLGQQQLAKTLFPIGGIVKDKVRDMAASAGLNTAEKKDSTGICFIGERNFKNFLQNYLPAQPGNICTMSGDVIGRHDGLMYYTIGQRRGLGIGGGRGDGSGEPWYVAAKDLKENILYVVQGGDNPVLFSRGLIATDLHWVMEQPPADSFACTAKFRYRQSDRGVDVELQDQKCRVIFNQPQKAITPGQFVVFYRDECCLGGGIIAQVIK</sequence>
<accession>A0A8A7KCZ5</accession>
<keyword evidence="12" id="KW-1015">Disulfide bond</keyword>
<evidence type="ECO:0000256" key="5">
    <source>
        <dbReference type="ARBA" id="ARBA00022490"/>
    </source>
</evidence>
<evidence type="ECO:0000256" key="12">
    <source>
        <dbReference type="ARBA" id="ARBA00023157"/>
    </source>
</evidence>
<organism evidence="17 18">
    <name type="scientific">Iocasia fonsfrigidae</name>
    <dbReference type="NCBI Taxonomy" id="2682810"/>
    <lineage>
        <taxon>Bacteria</taxon>
        <taxon>Bacillati</taxon>
        <taxon>Bacillota</taxon>
        <taxon>Clostridia</taxon>
        <taxon>Halanaerobiales</taxon>
        <taxon>Halanaerobiaceae</taxon>
        <taxon>Iocasia</taxon>
    </lineage>
</organism>
<dbReference type="GO" id="GO:0002143">
    <property type="term" value="P:tRNA wobble position uridine thiolation"/>
    <property type="evidence" value="ECO:0007669"/>
    <property type="project" value="TreeGrafter"/>
</dbReference>
<feature type="region of interest" description="Interaction with tRNA" evidence="15">
    <location>
        <begin position="311"/>
        <end position="312"/>
    </location>
</feature>
<dbReference type="GO" id="GO:0005524">
    <property type="term" value="F:ATP binding"/>
    <property type="evidence" value="ECO:0007669"/>
    <property type="project" value="UniProtKB-KW"/>
</dbReference>
<dbReference type="KEGG" id="ifn:GM661_01590"/>
<dbReference type="InterPro" id="IPR001763">
    <property type="entry name" value="Rhodanese-like_dom"/>
</dbReference>
<dbReference type="PANTHER" id="PTHR11933">
    <property type="entry name" value="TRNA 5-METHYLAMINOMETHYL-2-THIOURIDYLATE -METHYLTRANSFERASE"/>
    <property type="match status" value="1"/>
</dbReference>
<dbReference type="Proteomes" id="UP000665020">
    <property type="component" value="Chromosome"/>
</dbReference>
<dbReference type="EMBL" id="CP046640">
    <property type="protein sequence ID" value="QTL96757.1"/>
    <property type="molecule type" value="Genomic_DNA"/>
</dbReference>
<evidence type="ECO:0000256" key="9">
    <source>
        <dbReference type="ARBA" id="ARBA00022741"/>
    </source>
</evidence>
<feature type="domain" description="Rhodanese" evidence="16">
    <location>
        <begin position="4"/>
        <end position="52"/>
    </location>
</feature>
<dbReference type="AlphaFoldDB" id="A0A8A7KCZ5"/>
<keyword evidence="9 15" id="KW-0547">Nucleotide-binding</keyword>
<dbReference type="GO" id="GO:0000049">
    <property type="term" value="F:tRNA binding"/>
    <property type="evidence" value="ECO:0007669"/>
    <property type="project" value="UniProtKB-KW"/>
</dbReference>
<keyword evidence="10 15" id="KW-0067">ATP-binding</keyword>
<comment type="caution">
    <text evidence="15">Lacks conserved residue(s) required for the propagation of feature annotation.</text>
</comment>
<evidence type="ECO:0000256" key="14">
    <source>
        <dbReference type="ARBA" id="ARBA00056575"/>
    </source>
</evidence>
<dbReference type="Gene3D" id="3.40.50.620">
    <property type="entry name" value="HUPs"/>
    <property type="match status" value="1"/>
</dbReference>
<evidence type="ECO:0000256" key="3">
    <source>
        <dbReference type="ARBA" id="ARBA00011949"/>
    </source>
</evidence>
<comment type="catalytic activity">
    <reaction evidence="13 15">
        <text>S-sulfanyl-L-cysteinyl-[protein] + uridine(34) in tRNA + AH2 + ATP = 2-thiouridine(34) in tRNA + L-cysteinyl-[protein] + A + AMP + diphosphate + H(+)</text>
        <dbReference type="Rhea" id="RHEA:47032"/>
        <dbReference type="Rhea" id="RHEA-COMP:10131"/>
        <dbReference type="Rhea" id="RHEA-COMP:11726"/>
        <dbReference type="Rhea" id="RHEA-COMP:11727"/>
        <dbReference type="Rhea" id="RHEA-COMP:11728"/>
        <dbReference type="ChEBI" id="CHEBI:13193"/>
        <dbReference type="ChEBI" id="CHEBI:15378"/>
        <dbReference type="ChEBI" id="CHEBI:17499"/>
        <dbReference type="ChEBI" id="CHEBI:29950"/>
        <dbReference type="ChEBI" id="CHEBI:30616"/>
        <dbReference type="ChEBI" id="CHEBI:33019"/>
        <dbReference type="ChEBI" id="CHEBI:61963"/>
        <dbReference type="ChEBI" id="CHEBI:65315"/>
        <dbReference type="ChEBI" id="CHEBI:87170"/>
        <dbReference type="ChEBI" id="CHEBI:456215"/>
        <dbReference type="EC" id="2.8.1.13"/>
    </reaction>
</comment>
<feature type="active site" description="Cysteine persulfide intermediate" evidence="15">
    <location>
        <position position="198"/>
    </location>
</feature>
<feature type="active site" description="Nucleophile" evidence="15">
    <location>
        <position position="102"/>
    </location>
</feature>
<dbReference type="EC" id="2.8.1.13" evidence="3 15"/>
<evidence type="ECO:0000256" key="11">
    <source>
        <dbReference type="ARBA" id="ARBA00022884"/>
    </source>
</evidence>
<keyword evidence="11 15" id="KW-0694">RNA-binding</keyword>
<dbReference type="FunFam" id="3.40.50.620:FF:000004">
    <property type="entry name" value="tRNA-specific 2-thiouridylase MnmA"/>
    <property type="match status" value="1"/>
</dbReference>
<dbReference type="PROSITE" id="PS50206">
    <property type="entry name" value="RHODANESE_3"/>
    <property type="match status" value="1"/>
</dbReference>
<evidence type="ECO:0000259" key="16">
    <source>
        <dbReference type="PROSITE" id="PS50206"/>
    </source>
</evidence>
<comment type="subcellular location">
    <subcellularLocation>
        <location evidence="1 15">Cytoplasm</location>
    </subcellularLocation>
</comment>
<keyword evidence="8 15" id="KW-0819">tRNA processing</keyword>
<evidence type="ECO:0000256" key="10">
    <source>
        <dbReference type="ARBA" id="ARBA00022840"/>
    </source>
</evidence>
<dbReference type="FunFam" id="2.30.30.280:FF:000001">
    <property type="entry name" value="tRNA-specific 2-thiouridylase MnmA"/>
    <property type="match status" value="1"/>
</dbReference>
<dbReference type="SUPFAM" id="SSF52402">
    <property type="entry name" value="Adenine nucleotide alpha hydrolases-like"/>
    <property type="match status" value="1"/>
</dbReference>
<evidence type="ECO:0000256" key="1">
    <source>
        <dbReference type="ARBA" id="ARBA00004496"/>
    </source>
</evidence>
<feature type="binding site" evidence="15">
    <location>
        <position position="37"/>
    </location>
    <ligand>
        <name>ATP</name>
        <dbReference type="ChEBI" id="CHEBI:30616"/>
    </ligand>
</feature>
<dbReference type="GO" id="GO:0005737">
    <property type="term" value="C:cytoplasm"/>
    <property type="evidence" value="ECO:0007669"/>
    <property type="project" value="UniProtKB-SubCell"/>
</dbReference>
<evidence type="ECO:0000256" key="8">
    <source>
        <dbReference type="ARBA" id="ARBA00022694"/>
    </source>
</evidence>
<keyword evidence="6 15" id="KW-0820">tRNA-binding</keyword>
<dbReference type="HAMAP" id="MF_00144">
    <property type="entry name" value="tRNA_thiouridyl_MnmA"/>
    <property type="match status" value="1"/>
</dbReference>
<dbReference type="InterPro" id="IPR046885">
    <property type="entry name" value="MnmA-like_C"/>
</dbReference>
<feature type="region of interest" description="Interaction with target base in tRNA" evidence="15">
    <location>
        <begin position="97"/>
        <end position="99"/>
    </location>
</feature>
<feature type="region of interest" description="Interaction with tRNA" evidence="15">
    <location>
        <begin position="148"/>
        <end position="150"/>
    </location>
</feature>
<dbReference type="FunFam" id="2.40.30.10:FF:000023">
    <property type="entry name" value="tRNA-specific 2-thiouridylase MnmA"/>
    <property type="match status" value="1"/>
</dbReference>
<gene>
    <name evidence="15 17" type="primary">mnmA</name>
    <name evidence="17" type="ORF">GM661_01590</name>
</gene>
<evidence type="ECO:0000256" key="4">
    <source>
        <dbReference type="ARBA" id="ARBA00013805"/>
    </source>
</evidence>
<dbReference type="Pfam" id="PF20258">
    <property type="entry name" value="tRNA_Me_trans_C"/>
    <property type="match status" value="1"/>
</dbReference>
<dbReference type="GO" id="GO:0103016">
    <property type="term" value="F:tRNA-uridine 2-sulfurtransferase activity"/>
    <property type="evidence" value="ECO:0007669"/>
    <property type="project" value="UniProtKB-EC"/>
</dbReference>
<evidence type="ECO:0000256" key="2">
    <source>
        <dbReference type="ARBA" id="ARBA00006191"/>
    </source>
</evidence>
<keyword evidence="18" id="KW-1185">Reference proteome</keyword>
<evidence type="ECO:0000313" key="18">
    <source>
        <dbReference type="Proteomes" id="UP000665020"/>
    </source>
</evidence>
<evidence type="ECO:0000256" key="15">
    <source>
        <dbReference type="HAMAP-Rule" id="MF_00144"/>
    </source>
</evidence>
<protein>
    <recommendedName>
        <fullName evidence="4 15">tRNA-specific 2-thiouridylase MnmA</fullName>
        <ecNumber evidence="3 15">2.8.1.13</ecNumber>
    </recommendedName>
</protein>
<evidence type="ECO:0000313" key="17">
    <source>
        <dbReference type="EMBL" id="QTL96757.1"/>
    </source>
</evidence>
<comment type="similarity">
    <text evidence="2 15">Belongs to the MnmA/TRMU family.</text>
</comment>
<evidence type="ECO:0000256" key="6">
    <source>
        <dbReference type="ARBA" id="ARBA00022555"/>
    </source>
</evidence>
<dbReference type="Gene3D" id="2.30.30.280">
    <property type="entry name" value="Adenine nucleotide alpha hydrolases-like domains"/>
    <property type="match status" value="1"/>
</dbReference>
<feature type="site" description="Interaction with tRNA" evidence="15">
    <location>
        <position position="343"/>
    </location>
</feature>
<dbReference type="Pfam" id="PF20259">
    <property type="entry name" value="tRNA_Me_trans_M"/>
    <property type="match status" value="1"/>
</dbReference>
<feature type="binding site" evidence="15">
    <location>
        <begin position="11"/>
        <end position="18"/>
    </location>
    <ligand>
        <name>ATP</name>
        <dbReference type="ChEBI" id="CHEBI:30616"/>
    </ligand>
</feature>
<evidence type="ECO:0000256" key="7">
    <source>
        <dbReference type="ARBA" id="ARBA00022679"/>
    </source>
</evidence>
<feature type="site" description="Interaction with tRNA" evidence="15">
    <location>
        <position position="127"/>
    </location>
</feature>
<comment type="function">
    <text evidence="14 15">Catalyzes the 2-thiolation of uridine at the wobble position (U34) of tRNA, leading to the formation of s(2)U34.</text>
</comment>